<feature type="transmembrane region" description="Helical" evidence="13">
    <location>
        <begin position="99"/>
        <end position="120"/>
    </location>
</feature>
<dbReference type="PRINTS" id="PR00245">
    <property type="entry name" value="OLFACTORYR"/>
</dbReference>
<evidence type="ECO:0000259" key="14">
    <source>
        <dbReference type="PROSITE" id="PS50262"/>
    </source>
</evidence>
<evidence type="ECO:0000256" key="3">
    <source>
        <dbReference type="ARBA" id="ARBA00022475"/>
    </source>
</evidence>
<gene>
    <name evidence="15" type="primary">Or2w1_6</name>
    <name evidence="15" type="ORF">FOF47_R11924</name>
</gene>
<accession>A0A6G1AD00</accession>
<dbReference type="PANTHER" id="PTHR26453">
    <property type="entry name" value="OLFACTORY RECEPTOR"/>
    <property type="match status" value="1"/>
</dbReference>
<dbReference type="PROSITE" id="PS50262">
    <property type="entry name" value="G_PROTEIN_RECEP_F1_2"/>
    <property type="match status" value="2"/>
</dbReference>
<evidence type="ECO:0000256" key="2">
    <source>
        <dbReference type="ARBA" id="ARBA00004651"/>
    </source>
</evidence>
<evidence type="ECO:0000313" key="15">
    <source>
        <dbReference type="EMBL" id="KAF0873497.1"/>
    </source>
</evidence>
<organism evidence="15 16">
    <name type="scientific">Crocuta crocuta</name>
    <name type="common">Spotted hyena</name>
    <dbReference type="NCBI Taxonomy" id="9678"/>
    <lineage>
        <taxon>Eukaryota</taxon>
        <taxon>Metazoa</taxon>
        <taxon>Chordata</taxon>
        <taxon>Craniata</taxon>
        <taxon>Vertebrata</taxon>
        <taxon>Euteleostomi</taxon>
        <taxon>Mammalia</taxon>
        <taxon>Eutheria</taxon>
        <taxon>Laurasiatheria</taxon>
        <taxon>Carnivora</taxon>
        <taxon>Feliformia</taxon>
        <taxon>Hyaenidae</taxon>
        <taxon>Crocuta</taxon>
    </lineage>
</organism>
<name>A0A6G1AD00_CROCR</name>
<dbReference type="GO" id="GO:0004930">
    <property type="term" value="F:G protein-coupled receptor activity"/>
    <property type="evidence" value="ECO:0007669"/>
    <property type="project" value="UniProtKB-KW"/>
</dbReference>
<dbReference type="Pfam" id="PF13853">
    <property type="entry name" value="7tm_4"/>
    <property type="match status" value="1"/>
</dbReference>
<keyword evidence="10 12" id="KW-0675">Receptor</keyword>
<evidence type="ECO:0000256" key="7">
    <source>
        <dbReference type="ARBA" id="ARBA00022989"/>
    </source>
</evidence>
<keyword evidence="4" id="KW-0716">Sensory transduction</keyword>
<comment type="caution">
    <text evidence="15">The sequence shown here is derived from an EMBL/GenBank/DDBJ whole genome shotgun (WGS) entry which is preliminary data.</text>
</comment>
<dbReference type="Pfam" id="PF00001">
    <property type="entry name" value="7tm_1"/>
    <property type="match status" value="1"/>
</dbReference>
<reference evidence="15 16" key="1">
    <citation type="submission" date="2019-11" db="EMBL/GenBank/DDBJ databases">
        <authorList>
            <person name="Yang C."/>
            <person name="Li F."/>
        </authorList>
    </citation>
    <scope>NUCLEOTIDE SEQUENCE [LARGE SCALE GENOMIC DNA]</scope>
    <source>
        <strain evidence="15">KB4526</strain>
        <tissue evidence="15">Muscle</tissue>
    </source>
</reference>
<feature type="transmembrane region" description="Helical" evidence="13">
    <location>
        <begin position="60"/>
        <end position="79"/>
    </location>
</feature>
<evidence type="ECO:0000256" key="6">
    <source>
        <dbReference type="ARBA" id="ARBA00022725"/>
    </source>
</evidence>
<dbReference type="Gene3D" id="1.20.1070.10">
    <property type="entry name" value="Rhodopsin 7-helix transmembrane proteins"/>
    <property type="match status" value="2"/>
</dbReference>
<feature type="transmembrane region" description="Helical" evidence="13">
    <location>
        <begin position="257"/>
        <end position="285"/>
    </location>
</feature>
<evidence type="ECO:0000256" key="8">
    <source>
        <dbReference type="ARBA" id="ARBA00023040"/>
    </source>
</evidence>
<feature type="transmembrane region" description="Helical" evidence="13">
    <location>
        <begin position="305"/>
        <end position="323"/>
    </location>
</feature>
<dbReference type="InterPro" id="IPR017452">
    <property type="entry name" value="GPCR_Rhodpsn_7TM"/>
</dbReference>
<evidence type="ECO:0000256" key="4">
    <source>
        <dbReference type="ARBA" id="ARBA00022606"/>
    </source>
</evidence>
<dbReference type="InterPro" id="IPR000276">
    <property type="entry name" value="GPCR_Rhodpsn"/>
</dbReference>
<feature type="domain" description="G-protein coupled receptors family 1 profile" evidence="14">
    <location>
        <begin position="41"/>
        <end position="153"/>
    </location>
</feature>
<dbReference type="AlphaFoldDB" id="A0A6G1AD00"/>
<keyword evidence="7 13" id="KW-1133">Transmembrane helix</keyword>
<keyword evidence="5 12" id="KW-0812">Transmembrane</keyword>
<feature type="transmembrane region" description="Helical" evidence="13">
    <location>
        <begin position="140"/>
        <end position="160"/>
    </location>
</feature>
<dbReference type="SUPFAM" id="SSF81321">
    <property type="entry name" value="Family A G protein-coupled receptor-like"/>
    <property type="match status" value="2"/>
</dbReference>
<dbReference type="GO" id="GO:0005886">
    <property type="term" value="C:plasma membrane"/>
    <property type="evidence" value="ECO:0007669"/>
    <property type="project" value="UniProtKB-SubCell"/>
</dbReference>
<dbReference type="GO" id="GO:0004984">
    <property type="term" value="F:olfactory receptor activity"/>
    <property type="evidence" value="ECO:0007669"/>
    <property type="project" value="InterPro"/>
</dbReference>
<evidence type="ECO:0000256" key="10">
    <source>
        <dbReference type="ARBA" id="ARBA00023170"/>
    </source>
</evidence>
<dbReference type="PROSITE" id="PS00237">
    <property type="entry name" value="G_PROTEIN_RECEP_F1_1"/>
    <property type="match status" value="1"/>
</dbReference>
<evidence type="ECO:0000256" key="12">
    <source>
        <dbReference type="RuleBase" id="RU000688"/>
    </source>
</evidence>
<comment type="function">
    <text evidence="1">Putative odorant or sperm cell receptor.</text>
</comment>
<keyword evidence="9 13" id="KW-0472">Membrane</keyword>
<feature type="non-terminal residue" evidence="15">
    <location>
        <position position="1"/>
    </location>
</feature>
<feature type="transmembrane region" description="Helical" evidence="13">
    <location>
        <begin position="365"/>
        <end position="391"/>
    </location>
</feature>
<dbReference type="EMBL" id="VOAJ01005737">
    <property type="protein sequence ID" value="KAF0873497.1"/>
    <property type="molecule type" value="Genomic_DNA"/>
</dbReference>
<keyword evidence="3" id="KW-1003">Cell membrane</keyword>
<feature type="transmembrane region" description="Helical" evidence="13">
    <location>
        <begin position="227"/>
        <end position="251"/>
    </location>
</feature>
<comment type="subcellular location">
    <subcellularLocation>
        <location evidence="2">Cell membrane</location>
        <topology evidence="2">Multi-pass membrane protein</topology>
    </subcellularLocation>
</comment>
<proteinExistence type="inferred from homology"/>
<sequence length="411" mass="45483">MTRGNASYFEGFILVGFSDRPHLEMTLFVVILIFYLLTLLGNLTIILLSALDSRLHTPMYFFLANLSFLDMCFTTGSIPQMLYNLWGPDKTISFVGCAIQLYFVLALGGVECVLLAVMAYDRYAAVCRPLHYTVIMHPRLCGQLASAAWLSGFGNSLIMAPQTKTMEKSNDSSEYGFILVGFSDRPRLELVLFMVNFTLYSVAVLGNSTIILVCILDPRLHTPMYFFLANLSFLDLCFSTSCIPQMLVNLWGPDKTISYAGCAIQLFSFLCVGGVECILLAVMAYDRYAAVCKPLHYLVIMHPQLCLRLLAVAWGSGLVNAIVMSPLTMTLSRCGRRRVNHFLCEMPALIKMACVDARAVEMLAFSFAILIVLLPLALILASYGYIAVAVLKIKSAAGRLKAFNTCSSHLT</sequence>
<feature type="transmembrane region" description="Helical" evidence="13">
    <location>
        <begin position="190"/>
        <end position="215"/>
    </location>
</feature>
<dbReference type="InterPro" id="IPR000725">
    <property type="entry name" value="Olfact_rcpt"/>
</dbReference>
<comment type="similarity">
    <text evidence="12">Belongs to the G-protein coupled receptor 1 family.</text>
</comment>
<feature type="transmembrane region" description="Helical" evidence="13">
    <location>
        <begin position="25"/>
        <end position="48"/>
    </location>
</feature>
<dbReference type="Proteomes" id="UP000475037">
    <property type="component" value="Unassembled WGS sequence"/>
</dbReference>
<keyword evidence="8 12" id="KW-0297">G-protein coupled receptor</keyword>
<evidence type="ECO:0000256" key="13">
    <source>
        <dbReference type="SAM" id="Phobius"/>
    </source>
</evidence>
<evidence type="ECO:0000256" key="9">
    <source>
        <dbReference type="ARBA" id="ARBA00023136"/>
    </source>
</evidence>
<evidence type="ECO:0000256" key="1">
    <source>
        <dbReference type="ARBA" id="ARBA00003929"/>
    </source>
</evidence>
<feature type="domain" description="G-protein coupled receptors family 1 profile" evidence="14">
    <location>
        <begin position="206"/>
        <end position="411"/>
    </location>
</feature>
<evidence type="ECO:0000256" key="5">
    <source>
        <dbReference type="ARBA" id="ARBA00022692"/>
    </source>
</evidence>
<keyword evidence="6" id="KW-0552">Olfaction</keyword>
<feature type="non-terminal residue" evidence="15">
    <location>
        <position position="411"/>
    </location>
</feature>
<evidence type="ECO:0000313" key="16">
    <source>
        <dbReference type="Proteomes" id="UP000475037"/>
    </source>
</evidence>
<protein>
    <submittedName>
        <fullName evidence="15">OR2W1 protein</fullName>
    </submittedName>
</protein>
<keyword evidence="11 12" id="KW-0807">Transducer</keyword>
<keyword evidence="16" id="KW-1185">Reference proteome</keyword>
<dbReference type="PRINTS" id="PR00237">
    <property type="entry name" value="GPCRRHODOPSN"/>
</dbReference>
<evidence type="ECO:0000256" key="11">
    <source>
        <dbReference type="ARBA" id="ARBA00023224"/>
    </source>
</evidence>
<dbReference type="FunFam" id="1.20.1070.10:FF:000005">
    <property type="entry name" value="Olfactory receptor"/>
    <property type="match status" value="2"/>
</dbReference>